<evidence type="ECO:0000313" key="7">
    <source>
        <dbReference type="Proteomes" id="UP000183995"/>
    </source>
</evidence>
<evidence type="ECO:0000313" key="6">
    <source>
        <dbReference type="EMBL" id="SHH93577.1"/>
    </source>
</evidence>
<dbReference type="GO" id="GO:0016829">
    <property type="term" value="F:lyase activity"/>
    <property type="evidence" value="ECO:0007669"/>
    <property type="project" value="UniProtKB-KW"/>
</dbReference>
<evidence type="ECO:0000256" key="1">
    <source>
        <dbReference type="ARBA" id="ARBA00022818"/>
    </source>
</evidence>
<dbReference type="GO" id="GO:0016740">
    <property type="term" value="F:transferase activity"/>
    <property type="evidence" value="ECO:0007669"/>
    <property type="project" value="UniProtKB-KW"/>
</dbReference>
<dbReference type="PANTHER" id="PTHR43641">
    <property type="entry name" value="FORMATE ACETYLTRANSFERASE 3-RELATED"/>
    <property type="match status" value="1"/>
</dbReference>
<evidence type="ECO:0000259" key="5">
    <source>
        <dbReference type="PROSITE" id="PS51554"/>
    </source>
</evidence>
<dbReference type="OrthoDB" id="9803969at2"/>
<proteinExistence type="predicted"/>
<dbReference type="Pfam" id="PF02901">
    <property type="entry name" value="PFL-like"/>
    <property type="match status" value="1"/>
</dbReference>
<keyword evidence="1 3" id="KW-0556">Organic radical</keyword>
<evidence type="ECO:0000256" key="2">
    <source>
        <dbReference type="ARBA" id="ARBA00023239"/>
    </source>
</evidence>
<keyword evidence="2" id="KW-0456">Lyase</keyword>
<dbReference type="Proteomes" id="UP000183995">
    <property type="component" value="Unassembled WGS sequence"/>
</dbReference>
<accession>A0A1M5X150</accession>
<organism evidence="6 7">
    <name type="scientific">Sporobacter termitidis DSM 10068</name>
    <dbReference type="NCBI Taxonomy" id="1123282"/>
    <lineage>
        <taxon>Bacteria</taxon>
        <taxon>Bacillati</taxon>
        <taxon>Bacillota</taxon>
        <taxon>Clostridia</taxon>
        <taxon>Eubacteriales</taxon>
        <taxon>Oscillospiraceae</taxon>
        <taxon>Sporobacter</taxon>
    </lineage>
</organism>
<feature type="domain" description="Glycine radical" evidence="4">
    <location>
        <begin position="684"/>
        <end position="805"/>
    </location>
</feature>
<name>A0A1M5X150_9FIRM</name>
<dbReference type="SUPFAM" id="SSF51998">
    <property type="entry name" value="PFL-like glycyl radical enzymes"/>
    <property type="match status" value="1"/>
</dbReference>
<dbReference type="PROSITE" id="PS51149">
    <property type="entry name" value="GLY_RADICAL_2"/>
    <property type="match status" value="1"/>
</dbReference>
<reference evidence="6 7" key="1">
    <citation type="submission" date="2016-11" db="EMBL/GenBank/DDBJ databases">
        <authorList>
            <person name="Jaros S."/>
            <person name="Januszkiewicz K."/>
            <person name="Wedrychowicz H."/>
        </authorList>
    </citation>
    <scope>NUCLEOTIDE SEQUENCE [LARGE SCALE GENOMIC DNA]</scope>
    <source>
        <strain evidence="6 7">DSM 10068</strain>
    </source>
</reference>
<evidence type="ECO:0000259" key="4">
    <source>
        <dbReference type="PROSITE" id="PS51149"/>
    </source>
</evidence>
<dbReference type="EMBL" id="FQXV01000004">
    <property type="protein sequence ID" value="SHH93577.1"/>
    <property type="molecule type" value="Genomic_DNA"/>
</dbReference>
<dbReference type="PROSITE" id="PS51554">
    <property type="entry name" value="PFL"/>
    <property type="match status" value="1"/>
</dbReference>
<keyword evidence="6" id="KW-0808">Transferase</keyword>
<sequence>MYTFSPISDRVLRIRERYRNTTPKFSSERPRIITEFYKAHETEHPLLKRAKCMHAICERMTLIVGDDDLIVGNQVPTFRGATTNPEYGGVKWLVDELKSGQFYKRQAYEEYNEIDPVDADYMCSIEEYWNDRCLGTLCDAVIPDEFYPVETANILPFARNGTGGNPIGHFSANYSKAVSKGFRAIKDEALEKLAAMNGHLFEGDAEKHLFYRAVVIYCDAVMLLSKRYAAVCRHMAALDKYTPERRAELSSMADSLDHIIEYPARTFREAVQATLIYHLTLCFDGQMHGLTFGRFDQYTYPLLKKELEEGTTTLERAQEIVDCFFLKISEAVVLKTTAAATNSGGYSSGQHMSLGGVGRDGGDATNAVSYLMLQTMGRLHLHEPPLSLRIHKGTPDTLWEAAIACTKECGGIPTLQNDDVIIPTLLARGFTIGDARDYCIIGCVEPAGAGNDFPACGGLGRATYLNMGNLITMLINNGRNPLNGGDSGFGTGYLYDYKSFDEVMAAYKKHVEHYVNWHISMSNLFWLVMRDKMPLIAASATMDGCMESGRDVMYGGAKYNANGSSGVGCANVIDSLAVIKYMVFDKKLLTARELYDAIMADWKGYEPLRQRILNEVPRYGNDIPYVDKIARDAMEIFAQAFLKGTGDRGNKWQAGIYPVSTHVVNGKRTWATPDGRMAREALAEGVSPKQGLDKNGPAAVLKSVAAINHATYRNGTLLNMKFHPATVQGDEGAMKLRLLVETFFSLGGMHIQYNVVGGEQLREAQKEPDKYKNLVIRIAGFSAYFVELDSALQNDLISRTDQMVH</sequence>
<dbReference type="Gene3D" id="3.20.70.20">
    <property type="match status" value="1"/>
</dbReference>
<dbReference type="InterPro" id="IPR004184">
    <property type="entry name" value="PFL_dom"/>
</dbReference>
<evidence type="ECO:0000256" key="3">
    <source>
        <dbReference type="PROSITE-ProRule" id="PRU00493"/>
    </source>
</evidence>
<gene>
    <name evidence="6" type="ORF">SAMN02745823_01521</name>
</gene>
<dbReference type="AlphaFoldDB" id="A0A1M5X150"/>
<dbReference type="PANTHER" id="PTHR43641:SF2">
    <property type="entry name" value="DEHYDRATASE YBIW-RELATED"/>
    <property type="match status" value="1"/>
</dbReference>
<dbReference type="InterPro" id="IPR001150">
    <property type="entry name" value="Gly_radical"/>
</dbReference>
<dbReference type="GO" id="GO:0005829">
    <property type="term" value="C:cytosol"/>
    <property type="evidence" value="ECO:0007669"/>
    <property type="project" value="TreeGrafter"/>
</dbReference>
<dbReference type="STRING" id="1123282.SAMN02745823_01521"/>
<keyword evidence="7" id="KW-1185">Reference proteome</keyword>
<dbReference type="RefSeq" id="WP_073077326.1">
    <property type="nucleotide sequence ID" value="NZ_FQXV01000004.1"/>
</dbReference>
<dbReference type="Pfam" id="PF01228">
    <property type="entry name" value="Gly_radical"/>
    <property type="match status" value="1"/>
</dbReference>
<dbReference type="InterPro" id="IPR051215">
    <property type="entry name" value="GRE"/>
</dbReference>
<feature type="domain" description="PFL" evidence="5">
    <location>
        <begin position="9"/>
        <end position="677"/>
    </location>
</feature>
<feature type="modified residue" description="Glycine radical" evidence="3">
    <location>
        <position position="780"/>
    </location>
</feature>
<protein>
    <submittedName>
        <fullName evidence="6">Formate C-acetyltransferase</fullName>
    </submittedName>
</protein>